<protein>
    <recommendedName>
        <fullName evidence="3">histidine kinase</fullName>
        <ecNumber evidence="3">2.7.13.3</ecNumber>
    </recommendedName>
</protein>
<dbReference type="InterPro" id="IPR011006">
    <property type="entry name" value="CheY-like_superfamily"/>
</dbReference>
<name>A0A653EXF5_MYCKA</name>
<evidence type="ECO:0000256" key="4">
    <source>
        <dbReference type="ARBA" id="ARBA00022553"/>
    </source>
</evidence>
<dbReference type="InterPro" id="IPR036457">
    <property type="entry name" value="PPM-type-like_dom_sf"/>
</dbReference>
<dbReference type="CDD" id="cd00082">
    <property type="entry name" value="HisKA"/>
    <property type="match status" value="1"/>
</dbReference>
<evidence type="ECO:0000259" key="9">
    <source>
        <dbReference type="PROSITE" id="PS50109"/>
    </source>
</evidence>
<keyword evidence="7" id="KW-0902">Two-component regulatory system</keyword>
<dbReference type="PRINTS" id="PR00344">
    <property type="entry name" value="BCTRLSENSOR"/>
</dbReference>
<dbReference type="Pfam" id="PF13426">
    <property type="entry name" value="PAS_9"/>
    <property type="match status" value="1"/>
</dbReference>
<evidence type="ECO:0000256" key="5">
    <source>
        <dbReference type="ARBA" id="ARBA00022679"/>
    </source>
</evidence>
<dbReference type="PANTHER" id="PTHR43547">
    <property type="entry name" value="TWO-COMPONENT HISTIDINE KINASE"/>
    <property type="match status" value="1"/>
</dbReference>
<dbReference type="InterPro" id="IPR003661">
    <property type="entry name" value="HisK_dim/P_dom"/>
</dbReference>
<dbReference type="GO" id="GO:0005886">
    <property type="term" value="C:plasma membrane"/>
    <property type="evidence" value="ECO:0007669"/>
    <property type="project" value="UniProtKB-SubCell"/>
</dbReference>
<dbReference type="SUPFAM" id="SSF47384">
    <property type="entry name" value="Homodimeric domain of signal transducing histidine kinase"/>
    <property type="match status" value="1"/>
</dbReference>
<dbReference type="InterPro" id="IPR029016">
    <property type="entry name" value="GAF-like_dom_sf"/>
</dbReference>
<evidence type="ECO:0000256" key="8">
    <source>
        <dbReference type="PROSITE-ProRule" id="PRU00169"/>
    </source>
</evidence>
<dbReference type="CDD" id="cd17574">
    <property type="entry name" value="REC_OmpR"/>
    <property type="match status" value="1"/>
</dbReference>
<dbReference type="InterPro" id="IPR001932">
    <property type="entry name" value="PPM-type_phosphatase-like_dom"/>
</dbReference>
<dbReference type="Gene3D" id="3.60.40.10">
    <property type="entry name" value="PPM-type phosphatase domain"/>
    <property type="match status" value="1"/>
</dbReference>
<dbReference type="SUPFAM" id="SSF52172">
    <property type="entry name" value="CheY-like"/>
    <property type="match status" value="1"/>
</dbReference>
<dbReference type="Pfam" id="PF00512">
    <property type="entry name" value="HisKA"/>
    <property type="match status" value="1"/>
</dbReference>
<dbReference type="Pfam" id="PF13581">
    <property type="entry name" value="HATPase_c_2"/>
    <property type="match status" value="1"/>
</dbReference>
<dbReference type="InterPro" id="IPR005467">
    <property type="entry name" value="His_kinase_dom"/>
</dbReference>
<dbReference type="InterPro" id="IPR000014">
    <property type="entry name" value="PAS"/>
</dbReference>
<dbReference type="SMART" id="SM00331">
    <property type="entry name" value="PP2C_SIG"/>
    <property type="match status" value="1"/>
</dbReference>
<accession>A0A653EXF5</accession>
<evidence type="ECO:0000313" key="12">
    <source>
        <dbReference type="EMBL" id="VTP01392.1"/>
    </source>
</evidence>
<dbReference type="GO" id="GO:0000155">
    <property type="term" value="F:phosphorelay sensor kinase activity"/>
    <property type="evidence" value="ECO:0007669"/>
    <property type="project" value="InterPro"/>
</dbReference>
<evidence type="ECO:0000259" key="10">
    <source>
        <dbReference type="PROSITE" id="PS50110"/>
    </source>
</evidence>
<keyword evidence="4 8" id="KW-0597">Phosphoprotein</keyword>
<evidence type="ECO:0000256" key="7">
    <source>
        <dbReference type="ARBA" id="ARBA00023012"/>
    </source>
</evidence>
<dbReference type="InterPro" id="IPR035965">
    <property type="entry name" value="PAS-like_dom_sf"/>
</dbReference>
<keyword evidence="5" id="KW-0808">Transferase</keyword>
<dbReference type="Pfam" id="PF07228">
    <property type="entry name" value="SpoIIE"/>
    <property type="match status" value="1"/>
</dbReference>
<evidence type="ECO:0000256" key="3">
    <source>
        <dbReference type="ARBA" id="ARBA00012438"/>
    </source>
</evidence>
<dbReference type="PANTHER" id="PTHR43547:SF2">
    <property type="entry name" value="HYBRID SIGNAL TRANSDUCTION HISTIDINE KINASE C"/>
    <property type="match status" value="1"/>
</dbReference>
<comment type="subcellular location">
    <subcellularLocation>
        <location evidence="2">Cell membrane</location>
    </subcellularLocation>
</comment>
<dbReference type="PROSITE" id="PS50109">
    <property type="entry name" value="HIS_KIN"/>
    <property type="match status" value="1"/>
</dbReference>
<dbReference type="EMBL" id="LR589309">
    <property type="protein sequence ID" value="VTP01392.1"/>
    <property type="molecule type" value="Genomic_DNA"/>
</dbReference>
<feature type="modified residue" description="4-aspartylphosphate" evidence="8">
    <location>
        <position position="696"/>
    </location>
</feature>
<dbReference type="Gene3D" id="3.30.565.10">
    <property type="entry name" value="Histidine kinase-like ATPase, C-terminal domain"/>
    <property type="match status" value="2"/>
</dbReference>
<dbReference type="InterPro" id="IPR004358">
    <property type="entry name" value="Sig_transdc_His_kin-like_C"/>
</dbReference>
<reference evidence="12" key="1">
    <citation type="submission" date="2019-05" db="EMBL/GenBank/DDBJ databases">
        <authorList>
            <person name="Naeem R."/>
            <person name="Antony C."/>
            <person name="Guan Q."/>
        </authorList>
    </citation>
    <scope>NUCLEOTIDE SEQUENCE</scope>
    <source>
        <strain evidence="12">3</strain>
    </source>
</reference>
<dbReference type="SUPFAM" id="SSF55781">
    <property type="entry name" value="GAF domain-like"/>
    <property type="match status" value="2"/>
</dbReference>
<evidence type="ECO:0000259" key="11">
    <source>
        <dbReference type="PROSITE" id="PS50112"/>
    </source>
</evidence>
<comment type="catalytic activity">
    <reaction evidence="1">
        <text>ATP + protein L-histidine = ADP + protein N-phospho-L-histidine.</text>
        <dbReference type="EC" id="2.7.13.3"/>
    </reaction>
</comment>
<feature type="domain" description="Response regulatory" evidence="10">
    <location>
        <begin position="647"/>
        <end position="763"/>
    </location>
</feature>
<dbReference type="Gene3D" id="3.40.50.2300">
    <property type="match status" value="1"/>
</dbReference>
<dbReference type="InterPro" id="IPR036097">
    <property type="entry name" value="HisK_dim/P_sf"/>
</dbReference>
<dbReference type="NCBIfam" id="TIGR00229">
    <property type="entry name" value="sensory_box"/>
    <property type="match status" value="1"/>
</dbReference>
<evidence type="ECO:0000256" key="1">
    <source>
        <dbReference type="ARBA" id="ARBA00000085"/>
    </source>
</evidence>
<dbReference type="EC" id="2.7.13.3" evidence="3"/>
<dbReference type="SMART" id="SM00387">
    <property type="entry name" value="HATPase_c"/>
    <property type="match status" value="2"/>
</dbReference>
<dbReference type="InterPro" id="IPR001789">
    <property type="entry name" value="Sig_transdc_resp-reg_receiver"/>
</dbReference>
<dbReference type="SUPFAM" id="SSF55785">
    <property type="entry name" value="PYP-like sensor domain (PAS domain)"/>
    <property type="match status" value="1"/>
</dbReference>
<sequence>MVGAADTEHGPVLPAPDAIFGADGEVGRDLARVDWAATPLGPPAGWPQSLQTAVSILLSSRFSMWMAWGPELTFFCNSAYRRDTLGQKYPWALGRPAREVWAEIWDDIGPRIQRVLSTGQATWDAALLLFLERSGYREETYHTFSYSPLRDDFGHVVGMLCVVSEDTDRVINERRMATLRDLGSDPSVVRTEQEMLTFAAAQLGHDPRDLPFTLTYLFDEGSFDEGSFDEGSFDGGGSARLAALSGIAVGHPAAPTMLAADRSVWPLEQAAHGQSVLVELDGLFRQLPTGDWPDPPAQALVVPLLQQGGPPYGFLVAALNRYRRLDEGYRGFVELVAGHLAAGIASARSYQAQQQRAEELAELDRAKTTFFSNISHEFRTPLTLIIGPVAELRRRTPGLDEQARQELEVVHRNGLRLAKLVNTLLDFSRIEAGRMRAHYEPVDLAAVTADLASVFRSAVERAGLEFIVNCVRLDEPVYVDRDMWEKVVLNLLSNALKFTFEGSIAVRVGGGDSAAVVTVSDTGVGVPAAEMPRLFERFHRVETVQARSNEGSGIGLALVKELVGLLGGSITVDSSQAGGTTFTIRLPYGTAHLPAGALASHEPARGASSAEAYLQEALRWLPADINAGAALPTGDPVAESDSATRARVLVADDNADMREYLTRLLRSADYRVEAVSDGRQALAVIRAEVPDLVISDVMMPRLDGLALVAQLRADPRTAAVPVLLLSARAGQEASVEGLDAGADDYLVKPFAATELLARVRANVQMTRLRNHHARWRSALVDSLQEAFFVCDERGTVVEINSAFTEILGYGPEGLPYVQTHPWWPDAGDDPEAHRQFADAFAHFLTHSHGNYTVPARHRDGHRIWINANFNQVDDPDTGRRVMVGTFRDVTAEHYTVQSQTAWAALNQQLGQADSLDAAIHAAVEVLRELWRARRILAVTVAGHGVEPQARAAGEPEVVSAGEPVGWAELPAGTRATISALSNADLLPTQATTPGTAGIALQHPRGVLVIWIELAENRPFTSEDQTLLTALAGRLGQGLQRVYQLDQQRETALALQHAILGPAHLPGGFAVRYQPATRPLQVGGDWYDVVDLDDGRLALVVGDCVGHGLAAATVMGQLRSACRALLLEHLSPGVALTGLDRFAARLPGAQCTTAFCAVLSPDTGELVYSSAGHPPPILVHADGTARILDEAGTIALGVRSDWARPEARLTIPARATLLLYTDGLVERRRHPLDQGIAEAIELVRDGGTVTLEDLATRIMSGLNPGGGYPDDVALLLYRQPGPLEIDLPARASQLAATRSALRGWLARAMVRPGQAQDVLIAVGEALANAIEHGHRRNPEGTIGLRAIALADRLQLTITDTGSWKPPRPPRDSHRGRGLALMRTLMDDVTIQAGTLGTTVHLHARIF</sequence>
<dbReference type="InterPro" id="IPR003594">
    <property type="entry name" value="HATPase_dom"/>
</dbReference>
<dbReference type="Gene3D" id="1.10.287.130">
    <property type="match status" value="1"/>
</dbReference>
<dbReference type="Pfam" id="PF00072">
    <property type="entry name" value="Response_reg"/>
    <property type="match status" value="1"/>
</dbReference>
<dbReference type="SUPFAM" id="SSF55874">
    <property type="entry name" value="ATPase domain of HSP90 chaperone/DNA topoisomerase II/histidine kinase"/>
    <property type="match status" value="2"/>
</dbReference>
<organism evidence="12">
    <name type="scientific">Mycobacterium kansasii</name>
    <dbReference type="NCBI Taxonomy" id="1768"/>
    <lineage>
        <taxon>Bacteria</taxon>
        <taxon>Bacillati</taxon>
        <taxon>Actinomycetota</taxon>
        <taxon>Actinomycetes</taxon>
        <taxon>Mycobacteriales</taxon>
        <taxon>Mycobacteriaceae</taxon>
        <taxon>Mycobacterium</taxon>
    </lineage>
</organism>
<evidence type="ECO:0000256" key="6">
    <source>
        <dbReference type="ARBA" id="ARBA00022777"/>
    </source>
</evidence>
<dbReference type="FunFam" id="3.30.565.10:FF:000006">
    <property type="entry name" value="Sensor histidine kinase WalK"/>
    <property type="match status" value="1"/>
</dbReference>
<dbReference type="InterPro" id="IPR036890">
    <property type="entry name" value="HATPase_C_sf"/>
</dbReference>
<gene>
    <name evidence="12" type="primary">tmoS_2</name>
    <name evidence="12" type="ORF">BIN_B_02948</name>
</gene>
<dbReference type="SMART" id="SM00448">
    <property type="entry name" value="REC"/>
    <property type="match status" value="1"/>
</dbReference>
<dbReference type="SMART" id="SM00388">
    <property type="entry name" value="HisKA"/>
    <property type="match status" value="1"/>
</dbReference>
<dbReference type="FunFam" id="1.10.287.130:FF:000045">
    <property type="entry name" value="Two-component system sensor histidine kinase/response regulator"/>
    <property type="match status" value="1"/>
</dbReference>
<dbReference type="Gene3D" id="3.30.450.40">
    <property type="match status" value="1"/>
</dbReference>
<dbReference type="PROSITE" id="PS50110">
    <property type="entry name" value="RESPONSE_REGULATORY"/>
    <property type="match status" value="1"/>
</dbReference>
<evidence type="ECO:0000256" key="2">
    <source>
        <dbReference type="ARBA" id="ARBA00004236"/>
    </source>
</evidence>
<feature type="domain" description="PAS" evidence="11">
    <location>
        <begin position="779"/>
        <end position="814"/>
    </location>
</feature>
<dbReference type="PROSITE" id="PS50112">
    <property type="entry name" value="PAS"/>
    <property type="match status" value="1"/>
</dbReference>
<keyword evidence="6 12" id="KW-0418">Kinase</keyword>
<dbReference type="Pfam" id="PF02518">
    <property type="entry name" value="HATPase_c"/>
    <property type="match status" value="1"/>
</dbReference>
<proteinExistence type="predicted"/>
<dbReference type="CDD" id="cd00130">
    <property type="entry name" value="PAS"/>
    <property type="match status" value="1"/>
</dbReference>
<dbReference type="CDD" id="cd16936">
    <property type="entry name" value="HATPase_RsbW-like"/>
    <property type="match status" value="1"/>
</dbReference>
<feature type="domain" description="Histidine kinase" evidence="9">
    <location>
        <begin position="373"/>
        <end position="590"/>
    </location>
</feature>
<dbReference type="Gene3D" id="3.30.450.20">
    <property type="entry name" value="PAS domain"/>
    <property type="match status" value="2"/>
</dbReference>